<dbReference type="InterPro" id="IPR002225">
    <property type="entry name" value="3Beta_OHSteriod_DH/Estase"/>
</dbReference>
<accession>A0A7J7MM23</accession>
<dbReference type="OrthoDB" id="2735536at2759"/>
<dbReference type="InterPro" id="IPR050425">
    <property type="entry name" value="NAD(P)_dehydrat-like"/>
</dbReference>
<protein>
    <recommendedName>
        <fullName evidence="2">3-beta hydroxysteroid dehydrogenase/isomerase domain-containing protein</fullName>
    </recommendedName>
</protein>
<dbReference type="PANTHER" id="PTHR10366">
    <property type="entry name" value="NAD DEPENDENT EPIMERASE/DEHYDRATASE"/>
    <property type="match status" value="1"/>
</dbReference>
<dbReference type="GO" id="GO:0016616">
    <property type="term" value="F:oxidoreductase activity, acting on the CH-OH group of donors, NAD or NADP as acceptor"/>
    <property type="evidence" value="ECO:0007669"/>
    <property type="project" value="InterPro"/>
</dbReference>
<dbReference type="AlphaFoldDB" id="A0A7J7MM23"/>
<dbReference type="Pfam" id="PF01073">
    <property type="entry name" value="3Beta_HSD"/>
    <property type="match status" value="1"/>
</dbReference>
<dbReference type="EMBL" id="JACGCM010001403">
    <property type="protein sequence ID" value="KAF6155778.1"/>
    <property type="molecule type" value="Genomic_DNA"/>
</dbReference>
<dbReference type="Proteomes" id="UP000541444">
    <property type="component" value="Unassembled WGS sequence"/>
</dbReference>
<dbReference type="SUPFAM" id="SSF51735">
    <property type="entry name" value="NAD(P)-binding Rossmann-fold domains"/>
    <property type="match status" value="1"/>
</dbReference>
<evidence type="ECO:0000313" key="3">
    <source>
        <dbReference type="EMBL" id="KAF6155778.1"/>
    </source>
</evidence>
<evidence type="ECO:0000259" key="2">
    <source>
        <dbReference type="Pfam" id="PF01073"/>
    </source>
</evidence>
<comment type="caution">
    <text evidence="3">The sequence shown here is derived from an EMBL/GenBank/DDBJ whole genome shotgun (WGS) entry which is preliminary data.</text>
</comment>
<evidence type="ECO:0000313" key="4">
    <source>
        <dbReference type="Proteomes" id="UP000541444"/>
    </source>
</evidence>
<keyword evidence="4" id="KW-1185">Reference proteome</keyword>
<dbReference type="InterPro" id="IPR036291">
    <property type="entry name" value="NAD(P)-bd_dom_sf"/>
</dbReference>
<name>A0A7J7MM23_9MAGN</name>
<feature type="non-terminal residue" evidence="3">
    <location>
        <position position="1"/>
    </location>
</feature>
<evidence type="ECO:0000256" key="1">
    <source>
        <dbReference type="ARBA" id="ARBA00023002"/>
    </source>
</evidence>
<sequence length="134" mass="14753">MEKKLKCGKCLAGDNKNTHLKRLDNATGNLKLFKENLLDYDSLHAAIEGCIGLFHVACPVAFGDMPNPEAQLIKSALTGTLNVLKACSEISGKRVVVVSFVATVLVNPSWLRDRIKDEACWSDKEYCRTTKAID</sequence>
<dbReference type="GO" id="GO:0006694">
    <property type="term" value="P:steroid biosynthetic process"/>
    <property type="evidence" value="ECO:0007669"/>
    <property type="project" value="InterPro"/>
</dbReference>
<gene>
    <name evidence="3" type="ORF">GIB67_007425</name>
</gene>
<feature type="domain" description="3-beta hydroxysteroid dehydrogenase/isomerase" evidence="2">
    <location>
        <begin position="29"/>
        <end position="105"/>
    </location>
</feature>
<reference evidence="3 4" key="1">
    <citation type="journal article" date="2020" name="IScience">
        <title>Genome Sequencing of the Endangered Kingdonia uniflora (Circaeasteraceae, Ranunculales) Reveals Potential Mechanisms of Evolutionary Specialization.</title>
        <authorList>
            <person name="Sun Y."/>
            <person name="Deng T."/>
            <person name="Zhang A."/>
            <person name="Moore M.J."/>
            <person name="Landis J.B."/>
            <person name="Lin N."/>
            <person name="Zhang H."/>
            <person name="Zhang X."/>
            <person name="Huang J."/>
            <person name="Zhang X."/>
            <person name="Sun H."/>
            <person name="Wang H."/>
        </authorList>
    </citation>
    <scope>NUCLEOTIDE SEQUENCE [LARGE SCALE GENOMIC DNA]</scope>
    <source>
        <strain evidence="3">TB1705</strain>
        <tissue evidence="3">Leaf</tissue>
    </source>
</reference>
<organism evidence="3 4">
    <name type="scientific">Kingdonia uniflora</name>
    <dbReference type="NCBI Taxonomy" id="39325"/>
    <lineage>
        <taxon>Eukaryota</taxon>
        <taxon>Viridiplantae</taxon>
        <taxon>Streptophyta</taxon>
        <taxon>Embryophyta</taxon>
        <taxon>Tracheophyta</taxon>
        <taxon>Spermatophyta</taxon>
        <taxon>Magnoliopsida</taxon>
        <taxon>Ranunculales</taxon>
        <taxon>Circaeasteraceae</taxon>
        <taxon>Kingdonia</taxon>
    </lineage>
</organism>
<dbReference type="Gene3D" id="3.40.50.720">
    <property type="entry name" value="NAD(P)-binding Rossmann-like Domain"/>
    <property type="match status" value="1"/>
</dbReference>
<proteinExistence type="predicted"/>
<dbReference type="PANTHER" id="PTHR10366:SF776">
    <property type="entry name" value="NAD(P)-BINDING ROSSMANN-FOLD SUPERFAMILY PROTEIN"/>
    <property type="match status" value="1"/>
</dbReference>
<keyword evidence="1" id="KW-0560">Oxidoreductase</keyword>